<evidence type="ECO:0000256" key="1">
    <source>
        <dbReference type="ARBA" id="ARBA00007661"/>
    </source>
</evidence>
<protein>
    <submittedName>
        <fullName evidence="3">Uncharacterized protein</fullName>
    </submittedName>
</protein>
<dbReference type="PANTHER" id="PTHR10572">
    <property type="entry name" value="3-HYDROXY-3-METHYLGLUTARYL-COENZYME A REDUCTASE"/>
    <property type="match status" value="1"/>
</dbReference>
<feature type="non-terminal residue" evidence="3">
    <location>
        <position position="1"/>
    </location>
</feature>
<dbReference type="Pfam" id="PF00368">
    <property type="entry name" value="HMG-CoA_red"/>
    <property type="match status" value="1"/>
</dbReference>
<evidence type="ECO:0000313" key="3">
    <source>
        <dbReference type="EMBL" id="GAI13318.1"/>
    </source>
</evidence>
<organism evidence="3">
    <name type="scientific">marine sediment metagenome</name>
    <dbReference type="NCBI Taxonomy" id="412755"/>
    <lineage>
        <taxon>unclassified sequences</taxon>
        <taxon>metagenomes</taxon>
        <taxon>ecological metagenomes</taxon>
    </lineage>
</organism>
<dbReference type="EMBL" id="BARV01006467">
    <property type="protein sequence ID" value="GAI13318.1"/>
    <property type="molecule type" value="Genomic_DNA"/>
</dbReference>
<comment type="caution">
    <text evidence="3">The sequence shown here is derived from an EMBL/GenBank/DDBJ whole genome shotgun (WGS) entry which is preliminary data.</text>
</comment>
<dbReference type="SUPFAM" id="SSF56542">
    <property type="entry name" value="Substrate-binding domain of HMG-CoA reductase"/>
    <property type="match status" value="1"/>
</dbReference>
<reference evidence="3" key="1">
    <citation type="journal article" date="2014" name="Front. Microbiol.">
        <title>High frequency of phylogenetically diverse reductive dehalogenase-homologous genes in deep subseafloor sedimentary metagenomes.</title>
        <authorList>
            <person name="Kawai M."/>
            <person name="Futagami T."/>
            <person name="Toyoda A."/>
            <person name="Takaki Y."/>
            <person name="Nishi S."/>
            <person name="Hori S."/>
            <person name="Arai W."/>
            <person name="Tsubouchi T."/>
            <person name="Morono Y."/>
            <person name="Uchiyama I."/>
            <person name="Ito T."/>
            <person name="Fujiyama A."/>
            <person name="Inagaki F."/>
            <person name="Takami H."/>
        </authorList>
    </citation>
    <scope>NUCLEOTIDE SEQUENCE</scope>
    <source>
        <strain evidence="3">Expedition CK06-06</strain>
    </source>
</reference>
<dbReference type="SUPFAM" id="SSF55035">
    <property type="entry name" value="NAD-binding domain of HMG-CoA reductase"/>
    <property type="match status" value="1"/>
</dbReference>
<dbReference type="InterPro" id="IPR009029">
    <property type="entry name" value="HMG_CoA_Rdtase_sub-bd_dom_sf"/>
</dbReference>
<dbReference type="GO" id="GO:0004420">
    <property type="term" value="F:hydroxymethylglutaryl-CoA reductase (NADPH) activity"/>
    <property type="evidence" value="ECO:0007669"/>
    <property type="project" value="InterPro"/>
</dbReference>
<comment type="similarity">
    <text evidence="1">Belongs to the HMG-CoA reductase family.</text>
</comment>
<evidence type="ECO:0000256" key="2">
    <source>
        <dbReference type="ARBA" id="ARBA00023002"/>
    </source>
</evidence>
<dbReference type="PANTHER" id="PTHR10572:SF24">
    <property type="entry name" value="3-HYDROXY-3-METHYLGLUTARYL-COENZYME A REDUCTASE"/>
    <property type="match status" value="1"/>
</dbReference>
<accession>X1L2X0</accession>
<sequence>YAIAVNFLINQKDYLVPMVIEEPSVVAAACYGARLTRESGGIFAKSLGNLMIGQIYVIDLKNPQRAKKKILKEKKEILKIANRQNPILTELGGGAKDSCGEENQSIAWQKMLCFMPGLTLM</sequence>
<name>X1L2X0_9ZZZZ</name>
<proteinExistence type="inferred from homology"/>
<dbReference type="InterPro" id="IPR009023">
    <property type="entry name" value="HMG_CoA_Rdtase_NAD(P)-bd_sf"/>
</dbReference>
<gene>
    <name evidence="3" type="ORF">S06H3_13256</name>
</gene>
<dbReference type="InterPro" id="IPR002202">
    <property type="entry name" value="HMG_CoA_Rdtase"/>
</dbReference>
<dbReference type="InterPro" id="IPR023074">
    <property type="entry name" value="HMG_CoA_Rdtase_cat_sf"/>
</dbReference>
<dbReference type="Gene3D" id="3.90.770.10">
    <property type="entry name" value="3-hydroxy-3-methylglutaryl-coenzyme A Reductase, Chain A, domain 2"/>
    <property type="match status" value="1"/>
</dbReference>
<keyword evidence="2" id="KW-0560">Oxidoreductase</keyword>
<dbReference type="GO" id="GO:0015936">
    <property type="term" value="P:coenzyme A metabolic process"/>
    <property type="evidence" value="ECO:0007669"/>
    <property type="project" value="InterPro"/>
</dbReference>
<dbReference type="AlphaFoldDB" id="X1L2X0"/>